<organism evidence="2 3">
    <name type="scientific">Candidatus Magnetoglobus multicellularis str. Araruama</name>
    <dbReference type="NCBI Taxonomy" id="890399"/>
    <lineage>
        <taxon>Bacteria</taxon>
        <taxon>Pseudomonadati</taxon>
        <taxon>Thermodesulfobacteriota</taxon>
        <taxon>Desulfobacteria</taxon>
        <taxon>Desulfobacterales</taxon>
        <taxon>Desulfobacteraceae</taxon>
        <taxon>Candidatus Magnetoglobus</taxon>
    </lineage>
</organism>
<sequence length="193" mass="21641">MATDDISLTNTLAYRVYSSRDSYGNHVGAWETCATALSDWMINTNTYEINNLYEFTEFYFTVLVRDENGNKAIYAPLFIPQYQEMVDINLPGVQYGSGSFVDFDNDGDLDIFISGDSDNGSIAKIYKNSSASFSEDIAVEITGVSHSSVEFGDYDNDGDIDIIIPYSDYGTKIYRNTGSRFIEVTDIILPKQF</sequence>
<keyword evidence="1" id="KW-0732">Signal</keyword>
<name>A0A1V1NR71_9BACT</name>
<protein>
    <recommendedName>
        <fullName evidence="4">Fibronectin type-III domain-containing protein</fullName>
    </recommendedName>
</protein>
<dbReference type="EMBL" id="ATBP01003261">
    <property type="protein sequence ID" value="ETR65055.1"/>
    <property type="molecule type" value="Genomic_DNA"/>
</dbReference>
<dbReference type="SUPFAM" id="SSF69318">
    <property type="entry name" value="Integrin alpha N-terminal domain"/>
    <property type="match status" value="1"/>
</dbReference>
<dbReference type="Proteomes" id="UP000189670">
    <property type="component" value="Unassembled WGS sequence"/>
</dbReference>
<dbReference type="Pfam" id="PF13517">
    <property type="entry name" value="FG-GAP_3"/>
    <property type="match status" value="1"/>
</dbReference>
<dbReference type="AlphaFoldDB" id="A0A1V1NR71"/>
<accession>A0A1V1NR71</accession>
<evidence type="ECO:0000313" key="2">
    <source>
        <dbReference type="EMBL" id="ETR65055.1"/>
    </source>
</evidence>
<evidence type="ECO:0000256" key="1">
    <source>
        <dbReference type="ARBA" id="ARBA00022729"/>
    </source>
</evidence>
<evidence type="ECO:0000313" key="3">
    <source>
        <dbReference type="Proteomes" id="UP000189670"/>
    </source>
</evidence>
<dbReference type="InterPro" id="IPR028994">
    <property type="entry name" value="Integrin_alpha_N"/>
</dbReference>
<comment type="caution">
    <text evidence="2">The sequence shown here is derived from an EMBL/GenBank/DDBJ whole genome shotgun (WGS) entry which is preliminary data.</text>
</comment>
<reference evidence="3" key="1">
    <citation type="submission" date="2012-11" db="EMBL/GenBank/DDBJ databases">
        <authorList>
            <person name="Lucero-Rivera Y.E."/>
            <person name="Tovar-Ramirez D."/>
        </authorList>
    </citation>
    <scope>NUCLEOTIDE SEQUENCE [LARGE SCALE GENOMIC DNA]</scope>
    <source>
        <strain evidence="3">Araruama</strain>
    </source>
</reference>
<proteinExistence type="predicted"/>
<evidence type="ECO:0008006" key="4">
    <source>
        <dbReference type="Google" id="ProtNLM"/>
    </source>
</evidence>
<dbReference type="Gene3D" id="2.130.10.130">
    <property type="entry name" value="Integrin alpha, N-terminal"/>
    <property type="match status" value="1"/>
</dbReference>
<dbReference type="InterPro" id="IPR013517">
    <property type="entry name" value="FG-GAP"/>
</dbReference>
<gene>
    <name evidence="2" type="ORF">OMM_06142</name>
</gene>